<evidence type="ECO:0000313" key="3">
    <source>
        <dbReference type="Proteomes" id="UP001499967"/>
    </source>
</evidence>
<sequence>MQMLTFELIRPDRAEIDRMDAFPDRVLFQSPVWLDFLARTQRGTPVVARVHADGEHVGYFTGLVVRRFGVRILGSPLPGWTTEYMGFNLAPGVDRRAAATALADFAFGPLRCHHLELKDRELTTDLTGLGFASSPTLTFVVDLSGEEGDVFGRMSSPCRRAVRKAVKNRVTVEETTDLGFAHEYYGQLRQVFARQGLVPTYPVERVRELIRCLAPEGRILCLRAIAPDGRCIATAIFPADHGAAYFWGGASLRNDQILRPNELLFWHAMRYWRQRGTGLMDLGGGGDYKRRYGAHELWIPAYRRSRYALLPVLREAARSVVKKRQRLLGSRAGELIRPSGSLR</sequence>
<comment type="caution">
    <text evidence="2">The sequence shown here is derived from an EMBL/GenBank/DDBJ whole genome shotgun (WGS) entry which is preliminary data.</text>
</comment>
<dbReference type="InterPro" id="IPR038740">
    <property type="entry name" value="BioF2-like_GNAT_dom"/>
</dbReference>
<dbReference type="PANTHER" id="PTHR36174:SF1">
    <property type="entry name" value="LIPID II:GLYCINE GLYCYLTRANSFERASE"/>
    <property type="match status" value="1"/>
</dbReference>
<dbReference type="PANTHER" id="PTHR36174">
    <property type="entry name" value="LIPID II:GLYCINE GLYCYLTRANSFERASE"/>
    <property type="match status" value="1"/>
</dbReference>
<gene>
    <name evidence="2" type="ORF">GCM10009559_79150</name>
</gene>
<feature type="domain" description="BioF2-like acetyltransferase" evidence="1">
    <location>
        <begin position="158"/>
        <end position="288"/>
    </location>
</feature>
<reference evidence="3" key="1">
    <citation type="journal article" date="2019" name="Int. J. Syst. Evol. Microbiol.">
        <title>The Global Catalogue of Microorganisms (GCM) 10K type strain sequencing project: providing services to taxonomists for standard genome sequencing and annotation.</title>
        <authorList>
            <consortium name="The Broad Institute Genomics Platform"/>
            <consortium name="The Broad Institute Genome Sequencing Center for Infectious Disease"/>
            <person name="Wu L."/>
            <person name="Ma J."/>
        </authorList>
    </citation>
    <scope>NUCLEOTIDE SEQUENCE [LARGE SCALE GENOMIC DNA]</scope>
    <source>
        <strain evidence="3">JCM 11117</strain>
    </source>
</reference>
<dbReference type="Gene3D" id="3.40.630.30">
    <property type="match status" value="1"/>
</dbReference>
<name>A0ABP3YZL9_9PSEU</name>
<evidence type="ECO:0000313" key="2">
    <source>
        <dbReference type="EMBL" id="GAA0909298.1"/>
    </source>
</evidence>
<evidence type="ECO:0000259" key="1">
    <source>
        <dbReference type="Pfam" id="PF13480"/>
    </source>
</evidence>
<dbReference type="Proteomes" id="UP001499967">
    <property type="component" value="Unassembled WGS sequence"/>
</dbReference>
<dbReference type="SUPFAM" id="SSF55729">
    <property type="entry name" value="Acyl-CoA N-acyltransferases (Nat)"/>
    <property type="match status" value="1"/>
</dbReference>
<dbReference type="EMBL" id="BAAAHP010000340">
    <property type="protein sequence ID" value="GAA0909298.1"/>
    <property type="molecule type" value="Genomic_DNA"/>
</dbReference>
<protein>
    <recommendedName>
        <fullName evidence="1">BioF2-like acetyltransferase domain-containing protein</fullName>
    </recommendedName>
</protein>
<dbReference type="InterPro" id="IPR016181">
    <property type="entry name" value="Acyl_CoA_acyltransferase"/>
</dbReference>
<dbReference type="InterPro" id="IPR050644">
    <property type="entry name" value="PG_Glycine_Bridge_Synth"/>
</dbReference>
<accession>A0ABP3YZL9</accession>
<keyword evidence="3" id="KW-1185">Reference proteome</keyword>
<proteinExistence type="predicted"/>
<organism evidence="2 3">
    <name type="scientific">Pseudonocardia zijingensis</name>
    <dbReference type="NCBI Taxonomy" id="153376"/>
    <lineage>
        <taxon>Bacteria</taxon>
        <taxon>Bacillati</taxon>
        <taxon>Actinomycetota</taxon>
        <taxon>Actinomycetes</taxon>
        <taxon>Pseudonocardiales</taxon>
        <taxon>Pseudonocardiaceae</taxon>
        <taxon>Pseudonocardia</taxon>
    </lineage>
</organism>
<dbReference type="Pfam" id="PF13480">
    <property type="entry name" value="Acetyltransf_6"/>
    <property type="match status" value="1"/>
</dbReference>